<feature type="compositionally biased region" description="Polar residues" evidence="6">
    <location>
        <begin position="364"/>
        <end position="381"/>
    </location>
</feature>
<gene>
    <name evidence="7" type="ORF">EURHEDRAFT_466310</name>
</gene>
<dbReference type="PANTHER" id="PTHR28657">
    <property type="entry name" value="INDOLEAMINE 2,3-DIOXYGENASE"/>
    <property type="match status" value="1"/>
</dbReference>
<keyword evidence="3 4" id="KW-0408">Iron</keyword>
<proteinExistence type="inferred from homology"/>
<dbReference type="Pfam" id="PF01231">
    <property type="entry name" value="IDO"/>
    <property type="match status" value="1"/>
</dbReference>
<dbReference type="InterPro" id="IPR037217">
    <property type="entry name" value="Trp/Indoleamine_2_3_dOase-like"/>
</dbReference>
<dbReference type="GO" id="GO:0033754">
    <property type="term" value="F:indoleamine 2,3-dioxygenase activity"/>
    <property type="evidence" value="ECO:0007669"/>
    <property type="project" value="UniProtKB-EC"/>
</dbReference>
<dbReference type="FunFam" id="1.20.58.480:FF:000004">
    <property type="entry name" value="Indoleamine 2,3-dioxygenase subfamily"/>
    <property type="match status" value="1"/>
</dbReference>
<feature type="compositionally biased region" description="Polar residues" evidence="6">
    <location>
        <begin position="527"/>
        <end position="549"/>
    </location>
</feature>
<dbReference type="GO" id="GO:0034354">
    <property type="term" value="P:'de novo' NAD+ biosynthetic process from L-tryptophan"/>
    <property type="evidence" value="ECO:0007669"/>
    <property type="project" value="TreeGrafter"/>
</dbReference>
<organism evidence="7 8">
    <name type="scientific">Aspergillus ruber (strain CBS 135680)</name>
    <dbReference type="NCBI Taxonomy" id="1388766"/>
    <lineage>
        <taxon>Eukaryota</taxon>
        <taxon>Fungi</taxon>
        <taxon>Dikarya</taxon>
        <taxon>Ascomycota</taxon>
        <taxon>Pezizomycotina</taxon>
        <taxon>Eurotiomycetes</taxon>
        <taxon>Eurotiomycetidae</taxon>
        <taxon>Eurotiales</taxon>
        <taxon>Aspergillaceae</taxon>
        <taxon>Aspergillus</taxon>
        <taxon>Aspergillus subgen. Aspergillus</taxon>
    </lineage>
</organism>
<comment type="function">
    <text evidence="5">Produces N-formyl-kynurenine through the oxidation of tryptophan.</text>
</comment>
<dbReference type="Proteomes" id="UP000019804">
    <property type="component" value="Unassembled WGS sequence"/>
</dbReference>
<accession>A0A017S1E3</accession>
<dbReference type="PROSITE" id="PS00876">
    <property type="entry name" value="IDO_1"/>
    <property type="match status" value="1"/>
</dbReference>
<dbReference type="PANTHER" id="PTHR28657:SF5">
    <property type="entry name" value="INDOLEAMINE 2,3-DIOXYGENASE"/>
    <property type="match status" value="1"/>
</dbReference>
<evidence type="ECO:0000256" key="4">
    <source>
        <dbReference type="PIRSR" id="PIRSR600898-1"/>
    </source>
</evidence>
<dbReference type="STRING" id="1388766.A0A017S1E3"/>
<dbReference type="GeneID" id="63700204"/>
<sequence length="641" mass="69948">MLAPVPDLADYGISPDHGFLPSELPLTALPDPYYTRWEAIASNLQGLLLSKRIRETVDRLPTLSTSYLQSEGEWRRAYVVLVFTLHAYVWGGHRPEERIPPQLTIPLLEVCDHLELPPVATYAGVYLNNLTSVNTFTGSLDEQWFYLVSVAIESRGGPTLPLMLRAISAARKGQSGIVTECLHEMAERLDDIGALLERMYENCDPYVFYNRIRPYLAGSKNMAEAGLPDGLLYDDGKAPKYGQYGGGSNAQSSLIQFFDIVLGVEHRPTGEKPQTPETNKEGVAGRPRHGFIQEMRSYMPGPHRRFLEHVNAVANIREFVEARRSDKALCIAYDACLYMLRTMRDKHIQMVSRYIIIQSKGAREQTQPAARSSAKPQNLASTRPVDKKKLRGTGGTALIPFLKQARDETGEPAIDAWARRLLGDAPVPSGFAALSKIGENSDGHIEVVGLSGTWAADEKKNTITMADNNSSTLKSYVDSATGLAQRAVGTVTGSSTTQVEGQTTQDQSKSEHAASHDTAKLGHVTADPQTGATAQDNPSRNTGSWDQTVGSAKESVGNFIGNENIRRQGVEQNAAGKEAEAKGQLKDLGEGVGDRAQGKLGGIGAAVVGDREEEEKWRQIHDEGKVRQRGAEEDIDKKGGA</sequence>
<evidence type="ECO:0000256" key="5">
    <source>
        <dbReference type="RuleBase" id="RU369119"/>
    </source>
</evidence>
<evidence type="ECO:0000256" key="3">
    <source>
        <dbReference type="ARBA" id="ARBA00023004"/>
    </source>
</evidence>
<feature type="binding site" description="proximal binding residue" evidence="4">
    <location>
        <position position="347"/>
    </location>
    <ligand>
        <name>heme b</name>
        <dbReference type="ChEBI" id="CHEBI:60344"/>
    </ligand>
    <ligandPart>
        <name>Fe</name>
        <dbReference type="ChEBI" id="CHEBI:18248"/>
    </ligandPart>
</feature>
<dbReference type="Gene3D" id="1.20.58.480">
    <property type="match status" value="1"/>
</dbReference>
<dbReference type="EC" id="1.13.11.52" evidence="5"/>
<dbReference type="GO" id="GO:0019441">
    <property type="term" value="P:L-tryptophan catabolic process to kynurenine"/>
    <property type="evidence" value="ECO:0007669"/>
    <property type="project" value="UniProtKB-UniRule"/>
</dbReference>
<feature type="compositionally biased region" description="Basic and acidic residues" evidence="6">
    <location>
        <begin position="614"/>
        <end position="641"/>
    </location>
</feature>
<keyword evidence="5" id="KW-0560">Oxidoreductase</keyword>
<dbReference type="SUPFAM" id="SSF140959">
    <property type="entry name" value="Indolic compounds 2,3-dioxygenase-like"/>
    <property type="match status" value="1"/>
</dbReference>
<dbReference type="AlphaFoldDB" id="A0A017S1E3"/>
<dbReference type="SUPFAM" id="SSF69047">
    <property type="entry name" value="Hypothetical protein YjbJ"/>
    <property type="match status" value="1"/>
</dbReference>
<evidence type="ECO:0000256" key="1">
    <source>
        <dbReference type="ARBA" id="ARBA00007119"/>
    </source>
</evidence>
<dbReference type="GO" id="GO:0005737">
    <property type="term" value="C:cytoplasm"/>
    <property type="evidence" value="ECO:0007669"/>
    <property type="project" value="TreeGrafter"/>
</dbReference>
<feature type="region of interest" description="Disordered" evidence="6">
    <location>
        <begin position="572"/>
        <end position="641"/>
    </location>
</feature>
<dbReference type="EMBL" id="KK088453">
    <property type="protein sequence ID" value="EYE90767.1"/>
    <property type="molecule type" value="Genomic_DNA"/>
</dbReference>
<feature type="compositionally biased region" description="Basic and acidic residues" evidence="6">
    <location>
        <begin position="577"/>
        <end position="597"/>
    </location>
</feature>
<evidence type="ECO:0000313" key="7">
    <source>
        <dbReference type="EMBL" id="EYE90767.1"/>
    </source>
</evidence>
<protein>
    <recommendedName>
        <fullName evidence="5">Indoleamine 2,3-dioxygenase</fullName>
        <ecNumber evidence="5">1.13.11.52</ecNumber>
    </recommendedName>
</protein>
<dbReference type="InterPro" id="IPR036629">
    <property type="entry name" value="YjbJ_sf"/>
</dbReference>
<keyword evidence="2 4" id="KW-0479">Metal-binding</keyword>
<evidence type="ECO:0000256" key="6">
    <source>
        <dbReference type="SAM" id="MobiDB-lite"/>
    </source>
</evidence>
<reference evidence="8" key="1">
    <citation type="journal article" date="2014" name="Nat. Commun.">
        <title>Genomic adaptations of the halophilic Dead Sea filamentous fungus Eurotium rubrum.</title>
        <authorList>
            <person name="Kis-Papo T."/>
            <person name="Weig A.R."/>
            <person name="Riley R."/>
            <person name="Persoh D."/>
            <person name="Salamov A."/>
            <person name="Sun H."/>
            <person name="Lipzen A."/>
            <person name="Wasser S.P."/>
            <person name="Rambold G."/>
            <person name="Grigoriev I.V."/>
            <person name="Nevo E."/>
        </authorList>
    </citation>
    <scope>NUCLEOTIDE SEQUENCE [LARGE SCALE GENOMIC DNA]</scope>
    <source>
        <strain evidence="8">CBS 135680</strain>
    </source>
</reference>
<feature type="region of interest" description="Disordered" evidence="6">
    <location>
        <begin position="490"/>
        <end position="549"/>
    </location>
</feature>
<dbReference type="GO" id="GO:0046872">
    <property type="term" value="F:metal ion binding"/>
    <property type="evidence" value="ECO:0007669"/>
    <property type="project" value="UniProtKB-UniRule"/>
</dbReference>
<evidence type="ECO:0000256" key="2">
    <source>
        <dbReference type="ARBA" id="ARBA00022723"/>
    </source>
</evidence>
<feature type="region of interest" description="Disordered" evidence="6">
    <location>
        <begin position="362"/>
        <end position="388"/>
    </location>
</feature>
<dbReference type="InterPro" id="IPR000898">
    <property type="entry name" value="Indolamine_dOase"/>
</dbReference>
<keyword evidence="8" id="KW-1185">Reference proteome</keyword>
<dbReference type="OrthoDB" id="540174at2759"/>
<evidence type="ECO:0000313" key="8">
    <source>
        <dbReference type="Proteomes" id="UP000019804"/>
    </source>
</evidence>
<name>A0A017S1E3_ASPRC</name>
<dbReference type="GO" id="GO:0020037">
    <property type="term" value="F:heme binding"/>
    <property type="evidence" value="ECO:0007669"/>
    <property type="project" value="UniProtKB-UniRule"/>
</dbReference>
<dbReference type="HOGENOM" id="CLU_010089_0_0_1"/>
<feature type="compositionally biased region" description="Polar residues" evidence="6">
    <location>
        <begin position="498"/>
        <end position="507"/>
    </location>
</feature>
<keyword evidence="5" id="KW-0223">Dioxygenase</keyword>
<feature type="compositionally biased region" description="Basic and acidic residues" evidence="6">
    <location>
        <begin position="508"/>
        <end position="520"/>
    </location>
</feature>
<keyword evidence="4 5" id="KW-0349">Heme</keyword>
<comment type="similarity">
    <text evidence="1 5">Belongs to the indoleamine 2,3-dioxygenase family.</text>
</comment>
<dbReference type="RefSeq" id="XP_040634457.1">
    <property type="nucleotide sequence ID" value="XM_040785080.1"/>
</dbReference>
<comment type="catalytic activity">
    <reaction evidence="5">
        <text>L-tryptophan + O2 = N-formyl-L-kynurenine</text>
        <dbReference type="Rhea" id="RHEA:24536"/>
        <dbReference type="ChEBI" id="CHEBI:15379"/>
        <dbReference type="ChEBI" id="CHEBI:57912"/>
        <dbReference type="ChEBI" id="CHEBI:58629"/>
    </reaction>
</comment>